<name>A0A1H6DP76_9GAMM</name>
<dbReference type="Proteomes" id="UP000236745">
    <property type="component" value="Unassembled WGS sequence"/>
</dbReference>
<proteinExistence type="predicted"/>
<keyword evidence="3" id="KW-1185">Reference proteome</keyword>
<organism evidence="2 3">
    <name type="scientific">Marinobacterium lutimaris</name>
    <dbReference type="NCBI Taxonomy" id="568106"/>
    <lineage>
        <taxon>Bacteria</taxon>
        <taxon>Pseudomonadati</taxon>
        <taxon>Pseudomonadota</taxon>
        <taxon>Gammaproteobacteria</taxon>
        <taxon>Oceanospirillales</taxon>
        <taxon>Oceanospirillaceae</taxon>
        <taxon>Marinobacterium</taxon>
    </lineage>
</organism>
<evidence type="ECO:0000256" key="1">
    <source>
        <dbReference type="SAM" id="SignalP"/>
    </source>
</evidence>
<evidence type="ECO:0000313" key="2">
    <source>
        <dbReference type="EMBL" id="SEG87099.1"/>
    </source>
</evidence>
<evidence type="ECO:0008006" key="4">
    <source>
        <dbReference type="Google" id="ProtNLM"/>
    </source>
</evidence>
<dbReference type="EMBL" id="FNVQ01000008">
    <property type="protein sequence ID" value="SEG87099.1"/>
    <property type="molecule type" value="Genomic_DNA"/>
</dbReference>
<evidence type="ECO:0000313" key="3">
    <source>
        <dbReference type="Proteomes" id="UP000236745"/>
    </source>
</evidence>
<protein>
    <recommendedName>
        <fullName evidence="4">DUF4124 domain-containing protein</fullName>
    </recommendedName>
</protein>
<sequence length="72" mass="8240">MFIRVAVAILACLLTIWAIQAFAKPAPWYLWESKVDGHRLCRQFDPGEGWTRVNGPYKDAQCRIATLPPKPR</sequence>
<feature type="signal peptide" evidence="1">
    <location>
        <begin position="1"/>
        <end position="23"/>
    </location>
</feature>
<accession>A0A1H6DP76</accession>
<dbReference type="AlphaFoldDB" id="A0A1H6DP76"/>
<feature type="chain" id="PRO_5009296091" description="DUF4124 domain-containing protein" evidence="1">
    <location>
        <begin position="24"/>
        <end position="72"/>
    </location>
</feature>
<gene>
    <name evidence="2" type="ORF">SAMN05444390_10836</name>
</gene>
<keyword evidence="1" id="KW-0732">Signal</keyword>
<reference evidence="2 3" key="1">
    <citation type="submission" date="2016-10" db="EMBL/GenBank/DDBJ databases">
        <authorList>
            <person name="de Groot N.N."/>
        </authorList>
    </citation>
    <scope>NUCLEOTIDE SEQUENCE [LARGE SCALE GENOMIC DNA]</scope>
    <source>
        <strain evidence="2 3">DSM 22012</strain>
    </source>
</reference>